<sequence>YDHFDLYSRISLLLPLRAHVSNSKRLTHVRATPVQPRRGTRKPVAQRFDTALIIEDKIQFESEGGFAGLRPAQIRVIFRLPQHLGHCPHPLVYVQWFRPLRGPDPTTGFHITSHSTRNHRSRVRHHQR</sequence>
<dbReference type="Proteomes" id="UP000092993">
    <property type="component" value="Unassembled WGS sequence"/>
</dbReference>
<proteinExistence type="predicted"/>
<feature type="compositionally biased region" description="Basic residues" evidence="1">
    <location>
        <begin position="116"/>
        <end position="128"/>
    </location>
</feature>
<feature type="region of interest" description="Disordered" evidence="1">
    <location>
        <begin position="107"/>
        <end position="128"/>
    </location>
</feature>
<dbReference type="OMA" id="FHITSHS"/>
<gene>
    <name evidence="2" type="ORF">A0H81_12304</name>
</gene>
<comment type="caution">
    <text evidence="2">The sequence shown here is derived from an EMBL/GenBank/DDBJ whole genome shotgun (WGS) entry which is preliminary data.</text>
</comment>
<name>A0A1C7LUN3_GRIFR</name>
<dbReference type="OrthoDB" id="2418900at2759"/>
<feature type="non-terminal residue" evidence="2">
    <location>
        <position position="1"/>
    </location>
</feature>
<evidence type="ECO:0000313" key="2">
    <source>
        <dbReference type="EMBL" id="OBZ67757.1"/>
    </source>
</evidence>
<organism evidence="2 3">
    <name type="scientific">Grifola frondosa</name>
    <name type="common">Maitake</name>
    <name type="synonym">Polyporus frondosus</name>
    <dbReference type="NCBI Taxonomy" id="5627"/>
    <lineage>
        <taxon>Eukaryota</taxon>
        <taxon>Fungi</taxon>
        <taxon>Dikarya</taxon>
        <taxon>Basidiomycota</taxon>
        <taxon>Agaricomycotina</taxon>
        <taxon>Agaricomycetes</taxon>
        <taxon>Polyporales</taxon>
        <taxon>Grifolaceae</taxon>
        <taxon>Grifola</taxon>
    </lineage>
</organism>
<dbReference type="AlphaFoldDB" id="A0A1C7LUN3"/>
<reference evidence="2 3" key="1">
    <citation type="submission" date="2016-03" db="EMBL/GenBank/DDBJ databases">
        <title>Whole genome sequencing of Grifola frondosa 9006-11.</title>
        <authorList>
            <person name="Min B."/>
            <person name="Park H."/>
            <person name="Kim J.-G."/>
            <person name="Cho H."/>
            <person name="Oh Y.-L."/>
            <person name="Kong W.-S."/>
            <person name="Choi I.-G."/>
        </authorList>
    </citation>
    <scope>NUCLEOTIDE SEQUENCE [LARGE SCALE GENOMIC DNA]</scope>
    <source>
        <strain evidence="2 3">9006-11</strain>
    </source>
</reference>
<protein>
    <submittedName>
        <fullName evidence="2">Uncharacterized protein</fullName>
    </submittedName>
</protein>
<accession>A0A1C7LUN3</accession>
<evidence type="ECO:0000313" key="3">
    <source>
        <dbReference type="Proteomes" id="UP000092993"/>
    </source>
</evidence>
<dbReference type="EMBL" id="LUGG01000023">
    <property type="protein sequence ID" value="OBZ67757.1"/>
    <property type="molecule type" value="Genomic_DNA"/>
</dbReference>
<keyword evidence="3" id="KW-1185">Reference proteome</keyword>
<evidence type="ECO:0000256" key="1">
    <source>
        <dbReference type="SAM" id="MobiDB-lite"/>
    </source>
</evidence>